<dbReference type="CDD" id="cd01166">
    <property type="entry name" value="KdgK"/>
    <property type="match status" value="1"/>
</dbReference>
<dbReference type="PANTHER" id="PTHR43320:SF2">
    <property type="entry name" value="2-DEHYDRO-3-DEOXYGLUCONOKINASE_2-DEHYDRO-3-DEOXYGALACTONOKINASE"/>
    <property type="match status" value="1"/>
</dbReference>
<sequence>MKKTLLFGEPMALLIADEPGPLEKCEHFTRSMSGAEVNVGIGLTRLGHKVEYLTRLGDDPFGHYIYEQLHNQGIGTSMIEYDSVFKTGIQLKELVADGSDPKAPYYRKCSAASHICADDIDKIDLTDVELVHVTGIPPALSQMAIEATVRLMERAKENGIMLTFDPNLRPALWNSVDHMIDVINKLSVSADVVLPGIGECEILLGTRNKEQIAAFYHSHGVKIVVIKDGKNGAFVSGKNGESTTQINVPGYRIEHVVDTVGAGDGFAVGFISGMLEGLPVEACAKRANAIGAIQVQHRGDNEGLPDRVKLEAAMLTMKQ</sequence>
<dbReference type="Proteomes" id="UP000479563">
    <property type="component" value="Unassembled WGS sequence"/>
</dbReference>
<dbReference type="SUPFAM" id="SSF53613">
    <property type="entry name" value="Ribokinase-like"/>
    <property type="match status" value="1"/>
</dbReference>
<dbReference type="EMBL" id="WKQP01000002">
    <property type="protein sequence ID" value="MSC58987.1"/>
    <property type="molecule type" value="Genomic_DNA"/>
</dbReference>
<evidence type="ECO:0000313" key="7">
    <source>
        <dbReference type="EMBL" id="MSC58987.1"/>
    </source>
</evidence>
<feature type="domain" description="Carbohydrate kinase PfkB" evidence="4">
    <location>
        <begin position="1"/>
        <end position="306"/>
    </location>
</feature>
<reference evidence="7 11" key="3">
    <citation type="journal article" date="2019" name="Nat. Med.">
        <title>A library of human gut bacterial isolates paired with longitudinal multiomics data enables mechanistic microbiome research.</title>
        <authorList>
            <person name="Poyet M."/>
            <person name="Groussin M."/>
            <person name="Gibbons S.M."/>
            <person name="Avila-Pacheco J."/>
            <person name="Jiang X."/>
            <person name="Kearney S.M."/>
            <person name="Perrotta A.R."/>
            <person name="Berdy B."/>
            <person name="Zhao S."/>
            <person name="Lieberman T.D."/>
            <person name="Swanson P.K."/>
            <person name="Smith M."/>
            <person name="Roesemann S."/>
            <person name="Alexander J.E."/>
            <person name="Rich S.A."/>
            <person name="Livny J."/>
            <person name="Vlamakis H."/>
            <person name="Clish C."/>
            <person name="Bullock K."/>
            <person name="Deik A."/>
            <person name="Scott J."/>
            <person name="Pierce K.A."/>
            <person name="Xavier R.J."/>
            <person name="Alm E.J."/>
        </authorList>
    </citation>
    <scope>NUCLEOTIDE SEQUENCE [LARGE SCALE GENOMIC DNA]</scope>
    <source>
        <strain evidence="7 11">BIOML-A11</strain>
    </source>
</reference>
<dbReference type="AlphaFoldDB" id="A0A173R850"/>
<dbReference type="EMBL" id="QSES01000041">
    <property type="protein sequence ID" value="RGZ88237.1"/>
    <property type="molecule type" value="Genomic_DNA"/>
</dbReference>
<accession>A0A173R850</accession>
<protein>
    <submittedName>
        <fullName evidence="5 6">Sugar kinase</fullName>
        <ecNumber evidence="5">2.7.1.-</ecNumber>
    </submittedName>
</protein>
<dbReference type="PROSITE" id="PS00584">
    <property type="entry name" value="PFKB_KINASES_2"/>
    <property type="match status" value="1"/>
</dbReference>
<dbReference type="GO" id="GO:0016301">
    <property type="term" value="F:kinase activity"/>
    <property type="evidence" value="ECO:0007669"/>
    <property type="project" value="UniProtKB-KW"/>
</dbReference>
<dbReference type="PANTHER" id="PTHR43320">
    <property type="entry name" value="SUGAR KINASE"/>
    <property type="match status" value="1"/>
</dbReference>
<evidence type="ECO:0000313" key="11">
    <source>
        <dbReference type="Proteomes" id="UP000479563"/>
    </source>
</evidence>
<evidence type="ECO:0000313" key="6">
    <source>
        <dbReference type="EMBL" id="MCB6938070.1"/>
    </source>
</evidence>
<reference evidence="6" key="4">
    <citation type="submission" date="2021-10" db="EMBL/GenBank/DDBJ databases">
        <title>Collection of gut derived symbiotic bacterial strains cultured from healthy donors.</title>
        <authorList>
            <person name="Lin H."/>
            <person name="Littmann E."/>
            <person name="Kohout C."/>
            <person name="Pamer E.G."/>
        </authorList>
    </citation>
    <scope>NUCLEOTIDE SEQUENCE</scope>
    <source>
        <strain evidence="6">DFI.9.42</strain>
    </source>
</reference>
<evidence type="ECO:0000256" key="1">
    <source>
        <dbReference type="ARBA" id="ARBA00010688"/>
    </source>
</evidence>
<name>A0A173R850_9FIRM</name>
<dbReference type="Proteomes" id="UP000283721">
    <property type="component" value="Unassembled WGS sequence"/>
</dbReference>
<organism evidence="5 9">
    <name type="scientific">Agathobacter rectalis</name>
    <dbReference type="NCBI Taxonomy" id="39491"/>
    <lineage>
        <taxon>Bacteria</taxon>
        <taxon>Bacillati</taxon>
        <taxon>Bacillota</taxon>
        <taxon>Clostridia</taxon>
        <taxon>Lachnospirales</taxon>
        <taxon>Lachnospiraceae</taxon>
        <taxon>Agathobacter</taxon>
    </lineage>
</organism>
<comment type="similarity">
    <text evidence="1">Belongs to the carbohydrate kinase PfkB family.</text>
</comment>
<dbReference type="EMBL" id="CYXM01000001">
    <property type="protein sequence ID" value="CUM74063.1"/>
    <property type="molecule type" value="Genomic_DNA"/>
</dbReference>
<evidence type="ECO:0000259" key="4">
    <source>
        <dbReference type="Pfam" id="PF00294"/>
    </source>
</evidence>
<evidence type="ECO:0000256" key="3">
    <source>
        <dbReference type="ARBA" id="ARBA00022777"/>
    </source>
</evidence>
<evidence type="ECO:0000256" key="2">
    <source>
        <dbReference type="ARBA" id="ARBA00022679"/>
    </source>
</evidence>
<keyword evidence="2 5" id="KW-0808">Transferase</keyword>
<evidence type="ECO:0000313" key="10">
    <source>
        <dbReference type="Proteomes" id="UP000283721"/>
    </source>
</evidence>
<reference evidence="8 10" key="2">
    <citation type="submission" date="2018-08" db="EMBL/GenBank/DDBJ databases">
        <title>A genome reference for cultivated species of the human gut microbiota.</title>
        <authorList>
            <person name="Zou Y."/>
            <person name="Xue W."/>
            <person name="Luo G."/>
        </authorList>
    </citation>
    <scope>NUCLEOTIDE SEQUENCE [LARGE SCALE GENOMIC DNA]</scope>
    <source>
        <strain evidence="8 10">AM47-6BH</strain>
    </source>
</reference>
<reference evidence="5 9" key="1">
    <citation type="submission" date="2015-09" db="EMBL/GenBank/DDBJ databases">
        <authorList>
            <consortium name="Pathogen Informatics"/>
        </authorList>
    </citation>
    <scope>NUCLEOTIDE SEQUENCE [LARGE SCALE GENOMIC DNA]</scope>
    <source>
        <strain evidence="5 9">2789STDY5834968</strain>
    </source>
</reference>
<evidence type="ECO:0000313" key="5">
    <source>
        <dbReference type="EMBL" id="CUM74063.1"/>
    </source>
</evidence>
<gene>
    <name evidence="5" type="primary">ydjH</name>
    <name evidence="8" type="ORF">DW967_15420</name>
    <name evidence="5" type="ORF">ERS852580_00337</name>
    <name evidence="7" type="ORF">GKE07_01865</name>
    <name evidence="6" type="ORF">LIZ56_06540</name>
</gene>
<proteinExistence type="inferred from homology"/>
<evidence type="ECO:0000313" key="8">
    <source>
        <dbReference type="EMBL" id="RGZ88237.1"/>
    </source>
</evidence>
<dbReference type="EMBL" id="JAJCJK010000007">
    <property type="protein sequence ID" value="MCB6938070.1"/>
    <property type="molecule type" value="Genomic_DNA"/>
</dbReference>
<dbReference type="Gene3D" id="3.40.1190.20">
    <property type="match status" value="1"/>
</dbReference>
<dbReference type="InterPro" id="IPR052700">
    <property type="entry name" value="Carb_kinase_PfkB-like"/>
</dbReference>
<dbReference type="Proteomes" id="UP000095673">
    <property type="component" value="Unassembled WGS sequence"/>
</dbReference>
<dbReference type="OrthoDB" id="9813569at2"/>
<dbReference type="Proteomes" id="UP001197684">
    <property type="component" value="Unassembled WGS sequence"/>
</dbReference>
<dbReference type="InterPro" id="IPR011611">
    <property type="entry name" value="PfkB_dom"/>
</dbReference>
<dbReference type="RefSeq" id="WP_015568332.1">
    <property type="nucleotide sequence ID" value="NZ_CP143947.1"/>
</dbReference>
<dbReference type="InterPro" id="IPR002173">
    <property type="entry name" value="Carboh/pur_kinase_PfkB_CS"/>
</dbReference>
<evidence type="ECO:0000313" key="9">
    <source>
        <dbReference type="Proteomes" id="UP000095673"/>
    </source>
</evidence>
<keyword evidence="3 5" id="KW-0418">Kinase</keyword>
<dbReference type="InterPro" id="IPR029056">
    <property type="entry name" value="Ribokinase-like"/>
</dbReference>
<dbReference type="EC" id="2.7.1.-" evidence="5"/>
<dbReference type="Pfam" id="PF00294">
    <property type="entry name" value="PfkB"/>
    <property type="match status" value="1"/>
</dbReference>